<evidence type="ECO:0000256" key="8">
    <source>
        <dbReference type="ARBA" id="ARBA00022989"/>
    </source>
</evidence>
<dbReference type="InterPro" id="IPR003859">
    <property type="entry name" value="Galactosyl_T"/>
</dbReference>
<comment type="function">
    <text evidence="11">Catalyses the transfer of galactose onto proteins or lipids.</text>
</comment>
<keyword evidence="5 11" id="KW-0808">Transferase</keyword>
<evidence type="ECO:0000313" key="15">
    <source>
        <dbReference type="RefSeq" id="XP_019630922.1"/>
    </source>
</evidence>
<dbReference type="Gene3D" id="3.90.550.10">
    <property type="entry name" value="Spore Coat Polysaccharide Biosynthesis Protein SpsA, Chain A"/>
    <property type="match status" value="1"/>
</dbReference>
<sequence>MRKTSLRWLILLQVVATLVLTIYLHLVKTPGDRKTLQKPLRAENPYENVGYGGKWSPTGRTSSSSSERVDILTTHLHLVKTPGDRETLQKSVRAENPYEQVHVGYAGKWSPPRRTRSSSSEKVAVLTTHLHLVKTPGDRETLQKPLRAENPYGNVRYGGKWSPPARNRSSSSEKIAVLVTFRDREKHLDIFLRHMHPFLQRQGLDYTIYVIEQHGDEPTFCKGLLYNVGFTEALKEDPTYDCFIFHDVDLLPEDDRNLYTCSQSPYHLSVAVDTLNYSLPYQELFGGVSALKTWHYKLVNGYSNLFCGWGGEDDDMAIRLKLHLLKLSRPSKDVARYKMLRHNKTERNPQRYDLLTHWIFRTKRGDGLKSLYRNGFTITSTSHRELYTHILVNIHKREALAKDFTSNRHHW</sequence>
<dbReference type="PANTHER" id="PTHR19300">
    <property type="entry name" value="BETA-1,4-GALACTOSYLTRANSFERASE"/>
    <property type="match status" value="1"/>
</dbReference>
<dbReference type="Proteomes" id="UP000515135">
    <property type="component" value="Unplaced"/>
</dbReference>
<dbReference type="GO" id="GO:0005975">
    <property type="term" value="P:carbohydrate metabolic process"/>
    <property type="evidence" value="ECO:0007669"/>
    <property type="project" value="InterPro"/>
</dbReference>
<dbReference type="UniPathway" id="UPA00378"/>
<evidence type="ECO:0000259" key="12">
    <source>
        <dbReference type="Pfam" id="PF02709"/>
    </source>
</evidence>
<evidence type="ECO:0000256" key="10">
    <source>
        <dbReference type="ARBA" id="ARBA00023180"/>
    </source>
</evidence>
<keyword evidence="8 11" id="KW-1133">Transmembrane helix</keyword>
<evidence type="ECO:0000256" key="9">
    <source>
        <dbReference type="ARBA" id="ARBA00023136"/>
    </source>
</evidence>
<keyword evidence="6 11" id="KW-0812">Transmembrane</keyword>
<dbReference type="SUPFAM" id="SSF53448">
    <property type="entry name" value="Nucleotide-diphospho-sugar transferases"/>
    <property type="match status" value="1"/>
</dbReference>
<dbReference type="GO" id="GO:0008378">
    <property type="term" value="F:galactosyltransferase activity"/>
    <property type="evidence" value="ECO:0007669"/>
    <property type="project" value="TreeGrafter"/>
</dbReference>
<dbReference type="InterPro" id="IPR029044">
    <property type="entry name" value="Nucleotide-diphossugar_trans"/>
</dbReference>
<keyword evidence="10 11" id="KW-0325">Glycoprotein</keyword>
<gene>
    <name evidence="15" type="primary">LOC109474891</name>
</gene>
<dbReference type="CDD" id="cd00899">
    <property type="entry name" value="b4GalT"/>
    <property type="match status" value="1"/>
</dbReference>
<organism evidence="14 15">
    <name type="scientific">Branchiostoma belcheri</name>
    <name type="common">Amphioxus</name>
    <dbReference type="NCBI Taxonomy" id="7741"/>
    <lineage>
        <taxon>Eukaryota</taxon>
        <taxon>Metazoa</taxon>
        <taxon>Chordata</taxon>
        <taxon>Cephalochordata</taxon>
        <taxon>Leptocardii</taxon>
        <taxon>Amphioxiformes</taxon>
        <taxon>Branchiostomatidae</taxon>
        <taxon>Branchiostoma</taxon>
    </lineage>
</organism>
<dbReference type="OrthoDB" id="10038994at2759"/>
<comment type="subcellular location">
    <subcellularLocation>
        <location evidence="1">Membrane</location>
        <topology evidence="1">Single-pass type II membrane protein</topology>
    </subcellularLocation>
</comment>
<dbReference type="RefSeq" id="XP_019630922.1">
    <property type="nucleotide sequence ID" value="XM_019775363.1"/>
</dbReference>
<keyword evidence="14" id="KW-1185">Reference proteome</keyword>
<feature type="transmembrane region" description="Helical" evidence="11">
    <location>
        <begin position="6"/>
        <end position="26"/>
    </location>
</feature>
<keyword evidence="7 11" id="KW-0735">Signal-anchor</keyword>
<dbReference type="AlphaFoldDB" id="A0A6P4ZII5"/>
<dbReference type="Pfam" id="PF02709">
    <property type="entry name" value="Glyco_transf_7C"/>
    <property type="match status" value="1"/>
</dbReference>
<dbReference type="InterPro" id="IPR027791">
    <property type="entry name" value="Galactosyl_T_C"/>
</dbReference>
<evidence type="ECO:0000256" key="5">
    <source>
        <dbReference type="ARBA" id="ARBA00022679"/>
    </source>
</evidence>
<evidence type="ECO:0000256" key="6">
    <source>
        <dbReference type="ARBA" id="ARBA00022692"/>
    </source>
</evidence>
<protein>
    <recommendedName>
        <fullName evidence="11">Beta-1,4-galactosyltransferase</fullName>
        <ecNumber evidence="11">2.4.1.-</ecNumber>
    </recommendedName>
</protein>
<dbReference type="GO" id="GO:0005794">
    <property type="term" value="C:Golgi apparatus"/>
    <property type="evidence" value="ECO:0007669"/>
    <property type="project" value="TreeGrafter"/>
</dbReference>
<feature type="domain" description="Galactosyltransferase C-terminal" evidence="12">
    <location>
        <begin position="267"/>
        <end position="342"/>
    </location>
</feature>
<comment type="pathway">
    <text evidence="2 11">Protein modification; protein glycosylation.</text>
</comment>
<evidence type="ECO:0000256" key="7">
    <source>
        <dbReference type="ARBA" id="ARBA00022968"/>
    </source>
</evidence>
<name>A0A6P4ZII5_BRABE</name>
<keyword evidence="4 11" id="KW-0328">Glycosyltransferase</keyword>
<dbReference type="InterPro" id="IPR027995">
    <property type="entry name" value="Galactosyl_T_N"/>
</dbReference>
<evidence type="ECO:0000256" key="1">
    <source>
        <dbReference type="ARBA" id="ARBA00004606"/>
    </source>
</evidence>
<accession>A0A6P4ZII5</accession>
<dbReference type="Pfam" id="PF13733">
    <property type="entry name" value="Glyco_transf_7N"/>
    <property type="match status" value="1"/>
</dbReference>
<evidence type="ECO:0000313" key="14">
    <source>
        <dbReference type="Proteomes" id="UP000515135"/>
    </source>
</evidence>
<dbReference type="PRINTS" id="PR02050">
    <property type="entry name" value="B14GALTRFASE"/>
</dbReference>
<evidence type="ECO:0000256" key="3">
    <source>
        <dbReference type="ARBA" id="ARBA00005735"/>
    </source>
</evidence>
<evidence type="ECO:0000259" key="13">
    <source>
        <dbReference type="Pfam" id="PF13733"/>
    </source>
</evidence>
<dbReference type="KEGG" id="bbel:109474891"/>
<reference evidence="15" key="1">
    <citation type="submission" date="2025-08" db="UniProtKB">
        <authorList>
            <consortium name="RefSeq"/>
        </authorList>
    </citation>
    <scope>IDENTIFICATION</scope>
    <source>
        <tissue evidence="15">Gonad</tissue>
    </source>
</reference>
<comment type="similarity">
    <text evidence="3 11">Belongs to the glycosyltransferase 7 family.</text>
</comment>
<dbReference type="GO" id="GO:0016020">
    <property type="term" value="C:membrane"/>
    <property type="evidence" value="ECO:0007669"/>
    <property type="project" value="UniProtKB-SubCell"/>
</dbReference>
<evidence type="ECO:0000256" key="4">
    <source>
        <dbReference type="ARBA" id="ARBA00022676"/>
    </source>
</evidence>
<evidence type="ECO:0000256" key="2">
    <source>
        <dbReference type="ARBA" id="ARBA00004922"/>
    </source>
</evidence>
<dbReference type="PANTHER" id="PTHR19300:SF57">
    <property type="entry name" value="BETA-1,4-N-ACETYLGALACTOSAMINYLTRANSFERASE"/>
    <property type="match status" value="1"/>
</dbReference>
<feature type="domain" description="Galactosyltransferase N-terminal" evidence="13">
    <location>
        <begin position="152"/>
        <end position="262"/>
    </location>
</feature>
<dbReference type="EC" id="2.4.1.-" evidence="11"/>
<keyword evidence="9 11" id="KW-0472">Membrane</keyword>
<dbReference type="GeneID" id="109474891"/>
<proteinExistence type="inferred from homology"/>
<evidence type="ECO:0000256" key="11">
    <source>
        <dbReference type="RuleBase" id="RU368121"/>
    </source>
</evidence>